<feature type="transmembrane region" description="Helical" evidence="7">
    <location>
        <begin position="332"/>
        <end position="355"/>
    </location>
</feature>
<keyword evidence="4 7" id="KW-0812">Transmembrane</keyword>
<protein>
    <submittedName>
        <fullName evidence="8">Membrane protein involved in the export of O-antigen and teichoic acid</fullName>
    </submittedName>
</protein>
<feature type="transmembrane region" description="Helical" evidence="7">
    <location>
        <begin position="301"/>
        <end position="320"/>
    </location>
</feature>
<keyword evidence="5 7" id="KW-1133">Transmembrane helix</keyword>
<evidence type="ECO:0000256" key="2">
    <source>
        <dbReference type="ARBA" id="ARBA00007430"/>
    </source>
</evidence>
<dbReference type="GO" id="GO:0005886">
    <property type="term" value="C:plasma membrane"/>
    <property type="evidence" value="ECO:0007669"/>
    <property type="project" value="UniProtKB-SubCell"/>
</dbReference>
<evidence type="ECO:0000313" key="8">
    <source>
        <dbReference type="EMBL" id="SHF71354.1"/>
    </source>
</evidence>
<feature type="transmembrane region" description="Helical" evidence="7">
    <location>
        <begin position="21"/>
        <end position="39"/>
    </location>
</feature>
<feature type="transmembrane region" description="Helical" evidence="7">
    <location>
        <begin position="153"/>
        <end position="176"/>
    </location>
</feature>
<feature type="transmembrane region" description="Helical" evidence="7">
    <location>
        <begin position="215"/>
        <end position="236"/>
    </location>
</feature>
<evidence type="ECO:0000256" key="4">
    <source>
        <dbReference type="ARBA" id="ARBA00022692"/>
    </source>
</evidence>
<feature type="transmembrane region" description="Helical" evidence="7">
    <location>
        <begin position="426"/>
        <end position="446"/>
    </location>
</feature>
<feature type="transmembrane region" description="Helical" evidence="7">
    <location>
        <begin position="51"/>
        <end position="77"/>
    </location>
</feature>
<dbReference type="STRING" id="1486859.SAMN05444273_11055"/>
<dbReference type="OrthoDB" id="7605542at2"/>
<organism evidence="8 9">
    <name type="scientific">Litoreibacter ascidiaceicola</name>
    <dbReference type="NCBI Taxonomy" id="1486859"/>
    <lineage>
        <taxon>Bacteria</taxon>
        <taxon>Pseudomonadati</taxon>
        <taxon>Pseudomonadota</taxon>
        <taxon>Alphaproteobacteria</taxon>
        <taxon>Rhodobacterales</taxon>
        <taxon>Roseobacteraceae</taxon>
        <taxon>Litoreibacter</taxon>
    </lineage>
</organism>
<evidence type="ECO:0000256" key="3">
    <source>
        <dbReference type="ARBA" id="ARBA00022475"/>
    </source>
</evidence>
<keyword evidence="9" id="KW-1185">Reference proteome</keyword>
<evidence type="ECO:0000256" key="6">
    <source>
        <dbReference type="ARBA" id="ARBA00023136"/>
    </source>
</evidence>
<feature type="transmembrane region" description="Helical" evidence="7">
    <location>
        <begin position="367"/>
        <end position="387"/>
    </location>
</feature>
<accession>A0A1M5DWX4</accession>
<dbReference type="InterPro" id="IPR050833">
    <property type="entry name" value="Poly_Biosynth_Transport"/>
</dbReference>
<evidence type="ECO:0000256" key="1">
    <source>
        <dbReference type="ARBA" id="ARBA00004651"/>
    </source>
</evidence>
<comment type="similarity">
    <text evidence="2">Belongs to the polysaccharide synthase family.</text>
</comment>
<comment type="subcellular location">
    <subcellularLocation>
        <location evidence="1">Cell membrane</location>
        <topology evidence="1">Multi-pass membrane protein</topology>
    </subcellularLocation>
</comment>
<reference evidence="9" key="1">
    <citation type="submission" date="2016-11" db="EMBL/GenBank/DDBJ databases">
        <authorList>
            <person name="Varghese N."/>
            <person name="Submissions S."/>
        </authorList>
    </citation>
    <scope>NUCLEOTIDE SEQUENCE [LARGE SCALE GENOMIC DNA]</scope>
    <source>
        <strain evidence="9">DSM 100566</strain>
    </source>
</reference>
<keyword evidence="3" id="KW-1003">Cell membrane</keyword>
<evidence type="ECO:0000313" key="9">
    <source>
        <dbReference type="Proteomes" id="UP000184144"/>
    </source>
</evidence>
<feature type="transmembrane region" description="Helical" evidence="7">
    <location>
        <begin position="256"/>
        <end position="280"/>
    </location>
</feature>
<evidence type="ECO:0000256" key="7">
    <source>
        <dbReference type="SAM" id="Phobius"/>
    </source>
</evidence>
<dbReference type="PANTHER" id="PTHR30250">
    <property type="entry name" value="PST FAMILY PREDICTED COLANIC ACID TRANSPORTER"/>
    <property type="match status" value="1"/>
</dbReference>
<dbReference type="AlphaFoldDB" id="A0A1M5DWX4"/>
<feature type="transmembrane region" description="Helical" evidence="7">
    <location>
        <begin position="97"/>
        <end position="116"/>
    </location>
</feature>
<feature type="transmembrane region" description="Helical" evidence="7">
    <location>
        <begin position="182"/>
        <end position="203"/>
    </location>
</feature>
<proteinExistence type="inferred from homology"/>
<dbReference type="EMBL" id="FQUV01000010">
    <property type="protein sequence ID" value="SHF71354.1"/>
    <property type="molecule type" value="Genomic_DNA"/>
</dbReference>
<feature type="transmembrane region" description="Helical" evidence="7">
    <location>
        <begin position="393"/>
        <end position="414"/>
    </location>
</feature>
<dbReference type="Proteomes" id="UP000184144">
    <property type="component" value="Unassembled WGS sequence"/>
</dbReference>
<gene>
    <name evidence="8" type="ORF">SAMN05444273_11055</name>
</gene>
<name>A0A1M5DWX4_9RHOB</name>
<keyword evidence="6 7" id="KW-0472">Membrane</keyword>
<dbReference type="RefSeq" id="WP_073146032.1">
    <property type="nucleotide sequence ID" value="NZ_FQUV01000010.1"/>
</dbReference>
<dbReference type="PANTHER" id="PTHR30250:SF10">
    <property type="entry name" value="LIPOPOLYSACCHARIDE BIOSYNTHESIS PROTEIN WZXC"/>
    <property type="match status" value="1"/>
</dbReference>
<sequence>MNTNFLSTLRDNGMKARAIRGTALSVVGFGGGQVIRLISNLILTRILFPEAFGLMALVQIVVTGLEMFSDMGIHPAIIQSKNGEDRDFLNTAWTMQIIRGLFLWLIACLIATPAAQFYGQDALIQMIPVLAFTTVISSFRSTNYSLASRRLTLGRVTAVELIAQVVGTIILILMALWLQSVWALVIGSLIGVTIHTMLTHLILDGGRNKLAWSKPAAWEIFHFGKFIVISTIAGYLVNQGDRLILGKYVSLEELAIFTIAFLFGSLPLTLAIQLNSRVLIPLFKQRPPAQSENNFRKIRRARMLLLLGFLVISTALSLLGEDLIEVLYDPRYYSAGPMLVLLSLSVIPALLLDGYKGVLLANGNSRDFTIIIVISAVVKTVLLVVMIQKFGIVGAIIAPFLSEFVTYPLLVHYIRPYRGWHPGLDVLLLSIGVAIMALALWLSPAANELLVTALRGV</sequence>
<dbReference type="Pfam" id="PF13440">
    <property type="entry name" value="Polysacc_synt_3"/>
    <property type="match status" value="1"/>
</dbReference>
<feature type="transmembrane region" description="Helical" evidence="7">
    <location>
        <begin position="122"/>
        <end position="141"/>
    </location>
</feature>
<evidence type="ECO:0000256" key="5">
    <source>
        <dbReference type="ARBA" id="ARBA00022989"/>
    </source>
</evidence>